<feature type="transmembrane region" description="Helical" evidence="1">
    <location>
        <begin position="114"/>
        <end position="133"/>
    </location>
</feature>
<gene>
    <name evidence="2" type="ORF">AMD00_10795</name>
</gene>
<organism evidence="2 3">
    <name type="scientific">Viridibacillus arvi</name>
    <dbReference type="NCBI Taxonomy" id="263475"/>
    <lineage>
        <taxon>Bacteria</taxon>
        <taxon>Bacillati</taxon>
        <taxon>Bacillota</taxon>
        <taxon>Bacilli</taxon>
        <taxon>Bacillales</taxon>
        <taxon>Caryophanaceae</taxon>
        <taxon>Viridibacillus</taxon>
    </lineage>
</organism>
<name>A0A0M0LCS8_9BACL</name>
<sequence>MRKYRWFLDFEREESWLNDNLQKGYTLIAKNMFGVYHFVEMQNSMKIIRLDFQRIKSAHDFKSYKSQFEEVGWKHIDGKKGNSFHYWIKVKDKNEKISSDKESFNNIYAKLSSYYATLMLILFFTIIFVNQTIDPNPFILNPLKAINYTSLLSMNGFEFVFFSAWSIGIMIFRVVPIWLLFFIAFKWLIQLLKYKKIEKTLILDKEK</sequence>
<evidence type="ECO:0000313" key="2">
    <source>
        <dbReference type="EMBL" id="KOO48894.1"/>
    </source>
</evidence>
<keyword evidence="1" id="KW-0472">Membrane</keyword>
<dbReference type="InterPro" id="IPR021359">
    <property type="entry name" value="DUF2812"/>
</dbReference>
<dbReference type="Proteomes" id="UP000036867">
    <property type="component" value="Unassembled WGS sequence"/>
</dbReference>
<reference evidence="3" key="1">
    <citation type="submission" date="2015-08" db="EMBL/GenBank/DDBJ databases">
        <title>Fjat-10028 dsm 16317.</title>
        <authorList>
            <person name="Liu B."/>
            <person name="Wang J."/>
            <person name="Zhu Y."/>
            <person name="Liu G."/>
            <person name="Chen Q."/>
            <person name="Chen Z."/>
            <person name="Lan J."/>
            <person name="Che J."/>
            <person name="Ge C."/>
            <person name="Shi H."/>
            <person name="Pan Z."/>
            <person name="Liu X."/>
        </authorList>
    </citation>
    <scope>NUCLEOTIDE SEQUENCE [LARGE SCALE GENOMIC DNA]</scope>
    <source>
        <strain evidence="3">DSM 16317</strain>
    </source>
</reference>
<comment type="caution">
    <text evidence="2">The sequence shown here is derived from an EMBL/GenBank/DDBJ whole genome shotgun (WGS) entry which is preliminary data.</text>
</comment>
<dbReference type="STRING" id="263475.AMD00_10795"/>
<feature type="transmembrane region" description="Helical" evidence="1">
    <location>
        <begin position="159"/>
        <end position="189"/>
    </location>
</feature>
<keyword evidence="1" id="KW-1133">Transmembrane helix</keyword>
<accession>A0A0M0LCS8</accession>
<keyword evidence="1" id="KW-0812">Transmembrane</keyword>
<evidence type="ECO:0000313" key="3">
    <source>
        <dbReference type="Proteomes" id="UP000036867"/>
    </source>
</evidence>
<proteinExistence type="predicted"/>
<dbReference type="EMBL" id="LILB01000005">
    <property type="protein sequence ID" value="KOO48894.1"/>
    <property type="molecule type" value="Genomic_DNA"/>
</dbReference>
<keyword evidence="3" id="KW-1185">Reference proteome</keyword>
<dbReference type="AlphaFoldDB" id="A0A0M0LCS8"/>
<protein>
    <recommendedName>
        <fullName evidence="4">DUF2812 domain-containing protein</fullName>
    </recommendedName>
</protein>
<dbReference type="Pfam" id="PF11193">
    <property type="entry name" value="DUF2812"/>
    <property type="match status" value="1"/>
</dbReference>
<evidence type="ECO:0008006" key="4">
    <source>
        <dbReference type="Google" id="ProtNLM"/>
    </source>
</evidence>
<evidence type="ECO:0000256" key="1">
    <source>
        <dbReference type="SAM" id="Phobius"/>
    </source>
</evidence>